<dbReference type="InterPro" id="IPR018168">
    <property type="entry name" value="Ubi_Hdrlase_CS"/>
</dbReference>
<evidence type="ECO:0000256" key="4">
    <source>
        <dbReference type="ARBA" id="ARBA00022688"/>
    </source>
</evidence>
<dbReference type="OrthoDB" id="683240at2759"/>
<dbReference type="HAMAP" id="MF_03193">
    <property type="entry name" value="COQ6_monooxygenase"/>
    <property type="match status" value="1"/>
</dbReference>
<dbReference type="RefSeq" id="XP_008614500.1">
    <property type="nucleotide sequence ID" value="XM_008616278.1"/>
</dbReference>
<comment type="similarity">
    <text evidence="2 11">Belongs to the UbiH/COQ6 family.</text>
</comment>
<dbReference type="Gene3D" id="3.50.50.60">
    <property type="entry name" value="FAD/NAD(P)-binding domain"/>
    <property type="match status" value="2"/>
</dbReference>
<gene>
    <name evidence="13" type="ORF">SDRG_10294</name>
</gene>
<dbReference type="PROSITE" id="PS01304">
    <property type="entry name" value="UBIH"/>
    <property type="match status" value="1"/>
</dbReference>
<dbReference type="Proteomes" id="UP000030762">
    <property type="component" value="Unassembled WGS sequence"/>
</dbReference>
<comment type="cofactor">
    <cofactor evidence="1 11">
        <name>FAD</name>
        <dbReference type="ChEBI" id="CHEBI:57692"/>
    </cofactor>
</comment>
<dbReference type="GO" id="GO:0071949">
    <property type="term" value="F:FAD binding"/>
    <property type="evidence" value="ECO:0007669"/>
    <property type="project" value="InterPro"/>
</dbReference>
<keyword evidence="3 11" id="KW-0285">Flavoprotein</keyword>
<evidence type="ECO:0000256" key="5">
    <source>
        <dbReference type="ARBA" id="ARBA00022792"/>
    </source>
</evidence>
<dbReference type="GO" id="GO:0031314">
    <property type="term" value="C:extrinsic component of mitochondrial inner membrane"/>
    <property type="evidence" value="ECO:0007669"/>
    <property type="project" value="UniProtKB-UniRule"/>
</dbReference>
<dbReference type="GO" id="GO:0016712">
    <property type="term" value="F:oxidoreductase activity, acting on paired donors, with incorporation or reduction of molecular oxygen, reduced flavin or flavoprotein as one donor, and incorporation of one atom of oxygen"/>
    <property type="evidence" value="ECO:0007669"/>
    <property type="project" value="UniProtKB-UniRule"/>
</dbReference>
<dbReference type="PANTHER" id="PTHR43876:SF7">
    <property type="entry name" value="UBIQUINONE BIOSYNTHESIS MONOOXYGENASE COQ6, MITOCHONDRIAL"/>
    <property type="match status" value="1"/>
</dbReference>
<dbReference type="InterPro" id="IPR051205">
    <property type="entry name" value="UbiH/COQ6_monooxygenase"/>
</dbReference>
<dbReference type="PRINTS" id="PR00420">
    <property type="entry name" value="RNGMNOXGNASE"/>
</dbReference>
<name>T0RIE5_SAPDV</name>
<dbReference type="GO" id="GO:0106364">
    <property type="term" value="F:4-hydroxy-3-all-trans-polyprenylbenzoate oxygenase activity"/>
    <property type="evidence" value="ECO:0007669"/>
    <property type="project" value="UniProtKB-EC"/>
</dbReference>
<dbReference type="SUPFAM" id="SSF51905">
    <property type="entry name" value="FAD/NAD(P)-binding domain"/>
    <property type="match status" value="1"/>
</dbReference>
<evidence type="ECO:0000256" key="3">
    <source>
        <dbReference type="ARBA" id="ARBA00022630"/>
    </source>
</evidence>
<evidence type="ECO:0000256" key="8">
    <source>
        <dbReference type="ARBA" id="ARBA00023033"/>
    </source>
</evidence>
<evidence type="ECO:0000256" key="11">
    <source>
        <dbReference type="HAMAP-Rule" id="MF_03193"/>
    </source>
</evidence>
<keyword evidence="6 11" id="KW-0274">FAD</keyword>
<dbReference type="EMBL" id="JH767165">
    <property type="protein sequence ID" value="EQC32098.1"/>
    <property type="molecule type" value="Genomic_DNA"/>
</dbReference>
<accession>T0RIE5</accession>
<comment type="function">
    <text evidence="11">FAD-dependent monooxygenase required for two non-consecutive steps during ubiquinone biosynthesis. Required for the C5-ring hydroxylation during ubiquinone biosynthesis by catalyzing the hydroxylation of 4-hydroxy-3-(all-trans-polyprenyl)benzoic acid to 3,4-dihydroxy-5-(all-trans-polyprenyl)benzoic acid. Also acts downstream of coq4, for the C1-hydroxylation during ubiquinone biosynthesis by catalyzing the hydroxylation of 2-methoxy-6-(all-trans-polyprenyl)phenol to 2-methoxy-6-(all-trans-polyprenyl)benzene-1,4-diol. The electrons required for the hydroxylation reaction are funneled indirectly to coq6 from NADPH via a ferredoxin/ferredoxin reductase system.</text>
</comment>
<dbReference type="eggNOG" id="KOG3855">
    <property type="taxonomic scope" value="Eukaryota"/>
</dbReference>
<evidence type="ECO:0000256" key="7">
    <source>
        <dbReference type="ARBA" id="ARBA00023002"/>
    </source>
</evidence>
<keyword evidence="5 11" id="KW-0999">Mitochondrion inner membrane</keyword>
<evidence type="ECO:0000256" key="1">
    <source>
        <dbReference type="ARBA" id="ARBA00001974"/>
    </source>
</evidence>
<evidence type="ECO:0000256" key="10">
    <source>
        <dbReference type="ARBA" id="ARBA00023136"/>
    </source>
</evidence>
<keyword evidence="9 11" id="KW-0496">Mitochondrion</keyword>
<proteinExistence type="inferred from homology"/>
<evidence type="ECO:0000313" key="13">
    <source>
        <dbReference type="EMBL" id="EQC32098.1"/>
    </source>
</evidence>
<dbReference type="FunFam" id="3.50.50.60:FF:000021">
    <property type="entry name" value="Ubiquinone biosynthesis monooxygenase COQ6"/>
    <property type="match status" value="1"/>
</dbReference>
<keyword evidence="7 11" id="KW-0560">Oxidoreductase</keyword>
<dbReference type="InterPro" id="IPR002938">
    <property type="entry name" value="FAD-bd"/>
</dbReference>
<evidence type="ECO:0000313" key="14">
    <source>
        <dbReference type="Proteomes" id="UP000030762"/>
    </source>
</evidence>
<dbReference type="GO" id="GO:0120538">
    <property type="term" value="F:2-methoxy-6-polyprenolphenol 4-hydroxylase activity"/>
    <property type="evidence" value="ECO:0007669"/>
    <property type="project" value="UniProtKB-EC"/>
</dbReference>
<dbReference type="VEuPathDB" id="FungiDB:SDRG_10294"/>
<comment type="pathway">
    <text evidence="11">Cofactor biosynthesis; ubiquinone biosynthesis.</text>
</comment>
<evidence type="ECO:0000256" key="9">
    <source>
        <dbReference type="ARBA" id="ARBA00023128"/>
    </source>
</evidence>
<keyword evidence="4 11" id="KW-0831">Ubiquinone biosynthesis</keyword>
<keyword evidence="10 11" id="KW-0472">Membrane</keyword>
<dbReference type="Pfam" id="PF01494">
    <property type="entry name" value="FAD_binding_3"/>
    <property type="match status" value="2"/>
</dbReference>
<evidence type="ECO:0000256" key="2">
    <source>
        <dbReference type="ARBA" id="ARBA00005349"/>
    </source>
</evidence>
<comment type="catalytic activity">
    <reaction evidence="11">
        <text>a 2-methoxy-6-(all-trans-polyprenyl)phenol + 2 reduced [2Fe-2S]-[ferredoxin] + O2 + 2 H(+) = a 2-methoxy-6-(all-trans-polyprenyl)benzene-1,4-diol + 2 oxidized [2Fe-2S]-[ferredoxin] + H2O</text>
        <dbReference type="Rhea" id="RHEA:81183"/>
        <dbReference type="Rhea" id="RHEA-COMP:9551"/>
        <dbReference type="Rhea" id="RHEA-COMP:10000"/>
        <dbReference type="Rhea" id="RHEA-COMP:10001"/>
        <dbReference type="Rhea" id="RHEA-COMP:10858"/>
        <dbReference type="ChEBI" id="CHEBI:15377"/>
        <dbReference type="ChEBI" id="CHEBI:15378"/>
        <dbReference type="ChEBI" id="CHEBI:15379"/>
        <dbReference type="ChEBI" id="CHEBI:33737"/>
        <dbReference type="ChEBI" id="CHEBI:33738"/>
        <dbReference type="ChEBI" id="CHEBI:62731"/>
        <dbReference type="ChEBI" id="CHEBI:84166"/>
        <dbReference type="EC" id="1.14.15.46"/>
    </reaction>
</comment>
<comment type="catalytic activity">
    <reaction evidence="11">
        <text>a 4-hydroxy-3-(all-trans-polyprenyl)benzoate + 2 reduced [2Fe-2S]-[ferredoxin] + O2 + 2 H(+) = a 3,4-dihydroxy-5-(all-trans-polyprenyl)benzoate + 2 oxidized [2Fe-2S]-[ferredoxin] + H2O</text>
        <dbReference type="Rhea" id="RHEA:81195"/>
        <dbReference type="Rhea" id="RHEA-COMP:9514"/>
        <dbReference type="Rhea" id="RHEA-COMP:10000"/>
        <dbReference type="Rhea" id="RHEA-COMP:10001"/>
        <dbReference type="Rhea" id="RHEA-COMP:10930"/>
        <dbReference type="ChEBI" id="CHEBI:15377"/>
        <dbReference type="ChEBI" id="CHEBI:15378"/>
        <dbReference type="ChEBI" id="CHEBI:15379"/>
        <dbReference type="ChEBI" id="CHEBI:33737"/>
        <dbReference type="ChEBI" id="CHEBI:33738"/>
        <dbReference type="ChEBI" id="CHEBI:64694"/>
        <dbReference type="ChEBI" id="CHEBI:78396"/>
        <dbReference type="EC" id="1.14.15.45"/>
    </reaction>
</comment>
<keyword evidence="14" id="KW-1185">Reference proteome</keyword>
<dbReference type="InterPro" id="IPR010971">
    <property type="entry name" value="UbiH/COQ6"/>
</dbReference>
<evidence type="ECO:0000256" key="6">
    <source>
        <dbReference type="ARBA" id="ARBA00022827"/>
    </source>
</evidence>
<keyword evidence="8 11" id="KW-0503">Monooxygenase</keyword>
<dbReference type="AlphaFoldDB" id="T0RIE5"/>
<feature type="domain" description="FAD-binding" evidence="12">
    <location>
        <begin position="354"/>
        <end position="435"/>
    </location>
</feature>
<dbReference type="UniPathway" id="UPA00232"/>
<reference evidence="13 14" key="1">
    <citation type="submission" date="2012-04" db="EMBL/GenBank/DDBJ databases">
        <title>The Genome Sequence of Saprolegnia declina VS20.</title>
        <authorList>
            <consortium name="The Broad Institute Genome Sequencing Platform"/>
            <person name="Russ C."/>
            <person name="Nusbaum C."/>
            <person name="Tyler B."/>
            <person name="van West P."/>
            <person name="Dieguez-Uribeondo J."/>
            <person name="de Bruijn I."/>
            <person name="Tripathy S."/>
            <person name="Jiang R."/>
            <person name="Young S.K."/>
            <person name="Zeng Q."/>
            <person name="Gargeya S."/>
            <person name="Fitzgerald M."/>
            <person name="Haas B."/>
            <person name="Abouelleil A."/>
            <person name="Alvarado L."/>
            <person name="Arachchi H.M."/>
            <person name="Berlin A."/>
            <person name="Chapman S.B."/>
            <person name="Goldberg J."/>
            <person name="Griggs A."/>
            <person name="Gujja S."/>
            <person name="Hansen M."/>
            <person name="Howarth C."/>
            <person name="Imamovic A."/>
            <person name="Larimer J."/>
            <person name="McCowen C."/>
            <person name="Montmayeur A."/>
            <person name="Murphy C."/>
            <person name="Neiman D."/>
            <person name="Pearson M."/>
            <person name="Priest M."/>
            <person name="Roberts A."/>
            <person name="Saif S."/>
            <person name="Shea T."/>
            <person name="Sisk P."/>
            <person name="Sykes S."/>
            <person name="Wortman J."/>
            <person name="Nusbaum C."/>
            <person name="Birren B."/>
        </authorList>
    </citation>
    <scope>NUCLEOTIDE SEQUENCE [LARGE SCALE GENOMIC DNA]</scope>
    <source>
        <strain evidence="13 14">VS20</strain>
    </source>
</reference>
<dbReference type="InParanoid" id="T0RIE5"/>
<dbReference type="NCBIfam" id="TIGR01988">
    <property type="entry name" value="Ubi-OHases"/>
    <property type="match status" value="1"/>
</dbReference>
<feature type="domain" description="FAD-binding" evidence="12">
    <location>
        <begin position="43"/>
        <end position="307"/>
    </location>
</feature>
<dbReference type="PANTHER" id="PTHR43876">
    <property type="entry name" value="UBIQUINONE BIOSYNTHESIS MONOOXYGENASE COQ6, MITOCHONDRIAL"/>
    <property type="match status" value="1"/>
</dbReference>
<dbReference type="EC" id="1.14.15.45" evidence="11"/>
<comment type="subcellular location">
    <subcellularLocation>
        <location evidence="11">Mitochondrion inner membrane</location>
        <topology evidence="11">Peripheral membrane protein</topology>
        <orientation evidence="11">Matrix side</orientation>
    </subcellularLocation>
</comment>
<dbReference type="EC" id="1.14.15.46" evidence="11"/>
<dbReference type="InterPro" id="IPR036188">
    <property type="entry name" value="FAD/NAD-bd_sf"/>
</dbReference>
<comment type="subunit">
    <text evidence="11">Component of a multi-subunit COQ enzyme complex.</text>
</comment>
<dbReference type="STRING" id="1156394.T0RIE5"/>
<dbReference type="OMA" id="VKQMQVW"/>
<dbReference type="GeneID" id="19951021"/>
<sequence>MLRPALVRRAARGPLMQQSSRAMSMTLAEKQQQRELDAAKLDDVLIVGGGIVGSALACSLKSNPLFKGKKVSIIETQPPRKVESEDLGLPDLRVYSITPASKKLLEAAGVWSKMSDKHIAPFQDMQVWDAMGDGFVRFDAAKAGVKDQNLGFIIEHGVLQRALMARMEELAAQDGDEQPLRIHSPAVVRNFLKGNEVCRYSTVHLEGGEELRGRLVVAADGGQSLVRTLAGLGTWGWSYDQQALVATIKTETPHATAYQRFFPTGPLALLPLRDGYTSIVWSCTEDMADELMAMNPEEFQAALNDALFRPSAPPAIPDVPLLKDLLTGLHNAAQTVMAAGAMSDPFVAPPRVTEVVGKRFSFPLKLQHATRYTRDCVALVGDSAHSMHPLAGQGLNMGLADVASLSNLLAEGVKTGANISAPTFLQHYENDRKAANVSMSLAMDGFKRLFGPTPDAVGAARNLGMGALNAIEPVKTQIVRYAMGL</sequence>
<protein>
    <recommendedName>
        <fullName evidence="11">Ubiquinone biosynthesis monooxygenase COQ6, mitochondrial</fullName>
        <ecNumber evidence="11">1.14.15.45</ecNumber>
    </recommendedName>
    <alternativeName>
        <fullName evidence="11">2-methoxy-6-polyprenolphenol 4-hydroxylase</fullName>
        <ecNumber evidence="11">1.14.15.46</ecNumber>
    </alternativeName>
</protein>
<dbReference type="InterPro" id="IPR000689">
    <property type="entry name" value="UbQ_mOase_COQ6"/>
</dbReference>
<organism evidence="13 14">
    <name type="scientific">Saprolegnia diclina (strain VS20)</name>
    <dbReference type="NCBI Taxonomy" id="1156394"/>
    <lineage>
        <taxon>Eukaryota</taxon>
        <taxon>Sar</taxon>
        <taxon>Stramenopiles</taxon>
        <taxon>Oomycota</taxon>
        <taxon>Saprolegniomycetes</taxon>
        <taxon>Saprolegniales</taxon>
        <taxon>Saprolegniaceae</taxon>
        <taxon>Saprolegnia</taxon>
    </lineage>
</organism>
<evidence type="ECO:0000259" key="12">
    <source>
        <dbReference type="Pfam" id="PF01494"/>
    </source>
</evidence>